<dbReference type="PANTHER" id="PTHR42993">
    <property type="entry name" value="MAOC-LIKE DEHYDRATASE DOMAIN-CONTAINING PROTEIN"/>
    <property type="match status" value="1"/>
</dbReference>
<accession>A0A2P2C0K0</accession>
<reference evidence="2" key="1">
    <citation type="submission" date="2015-08" db="EMBL/GenBank/DDBJ databases">
        <authorList>
            <person name="Babu N.S."/>
            <person name="Beckwith C.J."/>
            <person name="Beseler K.G."/>
            <person name="Brison A."/>
            <person name="Carone J.V."/>
            <person name="Caskin T.P."/>
            <person name="Diamond M."/>
            <person name="Durham M.E."/>
            <person name="Foxe J.M."/>
            <person name="Go M."/>
            <person name="Henderson B.A."/>
            <person name="Jones I.B."/>
            <person name="McGettigan J.A."/>
            <person name="Micheletti S.J."/>
            <person name="Nasrallah M.E."/>
            <person name="Ortiz D."/>
            <person name="Piller C.R."/>
            <person name="Privatt S.R."/>
            <person name="Schneider S.L."/>
            <person name="Sharp S."/>
            <person name="Smith T.C."/>
            <person name="Stanton J.D."/>
            <person name="Ullery H.E."/>
            <person name="Wilson R.J."/>
            <person name="Serrano M.G."/>
            <person name="Buck G."/>
            <person name="Lee V."/>
            <person name="Wang Y."/>
            <person name="Carvalho R."/>
            <person name="Voegtly L."/>
            <person name="Shi R."/>
            <person name="Duckworth R."/>
            <person name="Johnson A."/>
            <person name="Loviza R."/>
            <person name="Walstead R."/>
            <person name="Shah Z."/>
            <person name="Kiflezghi M."/>
            <person name="Wade K."/>
            <person name="Ball S.L."/>
            <person name="Bradley K.W."/>
            <person name="Asai D.J."/>
            <person name="Bowman C.A."/>
            <person name="Russell D.A."/>
            <person name="Pope W.H."/>
            <person name="Jacobs-Sera D."/>
            <person name="Hendrix R.W."/>
            <person name="Hatfull G.F."/>
        </authorList>
    </citation>
    <scope>NUCLEOTIDE SEQUENCE</scope>
</reference>
<dbReference type="GO" id="GO:0004300">
    <property type="term" value="F:enoyl-CoA hydratase activity"/>
    <property type="evidence" value="ECO:0007669"/>
    <property type="project" value="UniProtKB-EC"/>
</dbReference>
<dbReference type="InterPro" id="IPR039375">
    <property type="entry name" value="NodN-like"/>
</dbReference>
<sequence>MSATPTVTLSNLPSVIGLPLGPSSWIEVDQGRIDAFAEVTEDRQWIHIDVPRAVGSHFGGTIAHGYLTLALLSAFIDEMFAVTGVRMAVNYGLNRVRFPAPVPAGARLRARGRVASVTSVENGTQAVIEVEVEAGGIGKPVCVAEMVVRGGIGKPVCVAEMVVRYLADVSPTDG</sequence>
<dbReference type="Pfam" id="PF01575">
    <property type="entry name" value="MaoC_dehydratas"/>
    <property type="match status" value="1"/>
</dbReference>
<dbReference type="EMBL" id="CZKA01000020">
    <property type="protein sequence ID" value="CUR55535.1"/>
    <property type="molecule type" value="Genomic_DNA"/>
</dbReference>
<dbReference type="AlphaFoldDB" id="A0A2P2C0K0"/>
<evidence type="ECO:0000313" key="2">
    <source>
        <dbReference type="EMBL" id="CUR55535.1"/>
    </source>
</evidence>
<organism evidence="2">
    <name type="scientific">metagenome</name>
    <dbReference type="NCBI Taxonomy" id="256318"/>
    <lineage>
        <taxon>unclassified sequences</taxon>
        <taxon>metagenomes</taxon>
    </lineage>
</organism>
<dbReference type="PANTHER" id="PTHR42993:SF1">
    <property type="entry name" value="MAOC-LIKE DEHYDRATASE DOMAIN-CONTAINING PROTEIN"/>
    <property type="match status" value="1"/>
</dbReference>
<dbReference type="EC" id="4.2.1.17" evidence="2"/>
<name>A0A2P2C0K0_9ZZZZ</name>
<gene>
    <name evidence="2" type="ORF">NOCA2270170</name>
</gene>
<dbReference type="CDD" id="cd03450">
    <property type="entry name" value="NodN"/>
    <property type="match status" value="1"/>
</dbReference>
<dbReference type="InterPro" id="IPR029069">
    <property type="entry name" value="HotDog_dom_sf"/>
</dbReference>
<protein>
    <submittedName>
        <fullName evidence="2">Enoyl-CoA hydratase</fullName>
        <ecNumber evidence="2">4.2.1.17</ecNumber>
    </submittedName>
</protein>
<evidence type="ECO:0000259" key="1">
    <source>
        <dbReference type="Pfam" id="PF01575"/>
    </source>
</evidence>
<dbReference type="InterPro" id="IPR002539">
    <property type="entry name" value="MaoC-like_dom"/>
</dbReference>
<dbReference type="SUPFAM" id="SSF54637">
    <property type="entry name" value="Thioesterase/thiol ester dehydrase-isomerase"/>
    <property type="match status" value="1"/>
</dbReference>
<feature type="domain" description="MaoC-like" evidence="1">
    <location>
        <begin position="16"/>
        <end position="130"/>
    </location>
</feature>
<dbReference type="Gene3D" id="3.10.129.10">
    <property type="entry name" value="Hotdog Thioesterase"/>
    <property type="match status" value="1"/>
</dbReference>
<keyword evidence="2" id="KW-0456">Lyase</keyword>
<proteinExistence type="predicted"/>